<dbReference type="EC" id="1.4.3.-" evidence="2"/>
<dbReference type="InterPro" id="IPR036188">
    <property type="entry name" value="FAD/NAD-bd_sf"/>
</dbReference>
<dbReference type="Gene3D" id="3.30.9.10">
    <property type="entry name" value="D-Amino Acid Oxidase, subunit A, domain 2"/>
    <property type="match status" value="1"/>
</dbReference>
<dbReference type="GO" id="GO:0016491">
    <property type="term" value="F:oxidoreductase activity"/>
    <property type="evidence" value="ECO:0007669"/>
    <property type="project" value="UniProtKB-KW"/>
</dbReference>
<dbReference type="Gene3D" id="3.50.50.60">
    <property type="entry name" value="FAD/NAD(P)-binding domain"/>
    <property type="match status" value="1"/>
</dbReference>
<evidence type="ECO:0000313" key="2">
    <source>
        <dbReference type="EMBL" id="KJL33975.1"/>
    </source>
</evidence>
<dbReference type="PANTHER" id="PTHR13847">
    <property type="entry name" value="SARCOSINE DEHYDROGENASE-RELATED"/>
    <property type="match status" value="1"/>
</dbReference>
<evidence type="ECO:0000313" key="3">
    <source>
        <dbReference type="Proteomes" id="UP000033740"/>
    </source>
</evidence>
<dbReference type="GO" id="GO:0005737">
    <property type="term" value="C:cytoplasm"/>
    <property type="evidence" value="ECO:0007669"/>
    <property type="project" value="TreeGrafter"/>
</dbReference>
<dbReference type="Proteomes" id="UP000033740">
    <property type="component" value="Unassembled WGS sequence"/>
</dbReference>
<feature type="domain" description="FAD dependent oxidoreductase" evidence="1">
    <location>
        <begin position="48"/>
        <end position="406"/>
    </location>
</feature>
<dbReference type="AlphaFoldDB" id="A0A0F0LNX9"/>
<dbReference type="PATRIC" id="fig|582680.6.peg.1448"/>
<sequence length="471" mass="51962">MPQTAFERMPAPAAAVDHALSAAEQRVFWLDDATAERHDALTGRIDTDLVVVGGGYAGLWTALLATERDPGARVTILEANRIGWAASGRNGGFCEASLTHGYDNGASRWPDEMDTLERMGAENLAEIAATAERYGIRADLEHTGVVKIATEEYQRRQLASARHDDRHVFLDGPDLRAMISSPTYRAGLWDRDGNILVHPAKLAFELARVVAERGVRIFERSRVTGVRRVDRGVVATTESGAVHADRAVLATNVFPSLLTRNRLMTVPVYDYVLATEPLSAGQRAEIGWEDRQGLADIANQFHYYRQTADDRIVFGGYDAVYHPGGKVRERYEDRPESFRRLAEHFLTTFPALEGIRFTHRWAGAIDSCSRFCAFYGTSHGGRVAHAAGFTGLGVAATRFAGNVMLDLLDGAKTERASLQMVRERPTPFPPEPAATIGINAVRWSMDRADHREGKRNLLLRTLDALGMGFDS</sequence>
<accession>A0A0F0LNX9</accession>
<name>A0A0F0LNX9_9MICO</name>
<dbReference type="SUPFAM" id="SSF51905">
    <property type="entry name" value="FAD/NAD(P)-binding domain"/>
    <property type="match status" value="1"/>
</dbReference>
<keyword evidence="3" id="KW-1185">Reference proteome</keyword>
<organism evidence="2 3">
    <name type="scientific">Microbacterium azadirachtae</name>
    <dbReference type="NCBI Taxonomy" id="582680"/>
    <lineage>
        <taxon>Bacteria</taxon>
        <taxon>Bacillati</taxon>
        <taxon>Actinomycetota</taxon>
        <taxon>Actinomycetes</taxon>
        <taxon>Micrococcales</taxon>
        <taxon>Microbacteriaceae</taxon>
        <taxon>Microbacterium</taxon>
    </lineage>
</organism>
<gene>
    <name evidence="2" type="primary">puuB_1</name>
    <name evidence="2" type="ORF">RS86_01412</name>
</gene>
<dbReference type="STRING" id="582680.RS86_01412"/>
<dbReference type="PANTHER" id="PTHR13847:SF281">
    <property type="entry name" value="FAD DEPENDENT OXIDOREDUCTASE DOMAIN-CONTAINING PROTEIN"/>
    <property type="match status" value="1"/>
</dbReference>
<keyword evidence="2" id="KW-0560">Oxidoreductase</keyword>
<dbReference type="RefSeq" id="WP_045271497.1">
    <property type="nucleotide sequence ID" value="NZ_JYIX01000031.1"/>
</dbReference>
<protein>
    <submittedName>
        <fullName evidence="2">Gamma-glutamylputrescine oxidoreductase</fullName>
        <ecNumber evidence="2">1.4.3.-</ecNumber>
    </submittedName>
</protein>
<dbReference type="EMBL" id="JYIX01000031">
    <property type="protein sequence ID" value="KJL33975.1"/>
    <property type="molecule type" value="Genomic_DNA"/>
</dbReference>
<dbReference type="InterPro" id="IPR006076">
    <property type="entry name" value="FAD-dep_OxRdtase"/>
</dbReference>
<reference evidence="2 3" key="1">
    <citation type="submission" date="2015-02" db="EMBL/GenBank/DDBJ databases">
        <title>Draft genome sequences of ten Microbacterium spp. with emphasis on heavy metal contaminated environments.</title>
        <authorList>
            <person name="Corretto E."/>
        </authorList>
    </citation>
    <scope>NUCLEOTIDE SEQUENCE [LARGE SCALE GENOMIC DNA]</scope>
    <source>
        <strain evidence="2 3">ARN176</strain>
    </source>
</reference>
<proteinExistence type="predicted"/>
<evidence type="ECO:0000259" key="1">
    <source>
        <dbReference type="Pfam" id="PF01266"/>
    </source>
</evidence>
<dbReference type="Pfam" id="PF01266">
    <property type="entry name" value="DAO"/>
    <property type="match status" value="1"/>
</dbReference>
<comment type="caution">
    <text evidence="2">The sequence shown here is derived from an EMBL/GenBank/DDBJ whole genome shotgun (WGS) entry which is preliminary data.</text>
</comment>